<evidence type="ECO:0000256" key="1">
    <source>
        <dbReference type="ARBA" id="ARBA00022553"/>
    </source>
</evidence>
<evidence type="ECO:0000256" key="3">
    <source>
        <dbReference type="ARBA" id="ARBA00022722"/>
    </source>
</evidence>
<keyword evidence="2" id="KW-1277">Toxin-antitoxin system</keyword>
<sequence>MKPGHEADRLYLVHMLECIDRVSDYVGDDETLFRSSRLVQDAVLRNLQVLAESSQRLSDELKVSEPAISWRAISGFRNILVHDYLGVDVDAIWNVVERELSPLHEALGRMLEKSGSRDRP</sequence>
<dbReference type="GO" id="GO:0016787">
    <property type="term" value="F:hydrolase activity"/>
    <property type="evidence" value="ECO:0007669"/>
    <property type="project" value="UniProtKB-KW"/>
</dbReference>
<evidence type="ECO:0000256" key="6">
    <source>
        <dbReference type="ARBA" id="ARBA00024207"/>
    </source>
</evidence>
<dbReference type="KEGG" id="atw:C0099_02375"/>
<gene>
    <name evidence="7" type="ORF">C0099_02375</name>
</gene>
<evidence type="ECO:0000256" key="4">
    <source>
        <dbReference type="ARBA" id="ARBA00022741"/>
    </source>
</evidence>
<dbReference type="AlphaFoldDB" id="A0A2I6S3S0"/>
<evidence type="ECO:0000313" key="8">
    <source>
        <dbReference type="Proteomes" id="UP000242205"/>
    </source>
</evidence>
<dbReference type="InterPro" id="IPR037038">
    <property type="entry name" value="HepT-like_sf"/>
</dbReference>
<dbReference type="PANTHER" id="PTHR34139">
    <property type="entry name" value="UPF0331 PROTEIN MJ0127"/>
    <property type="match status" value="1"/>
</dbReference>
<keyword evidence="8" id="KW-1185">Reference proteome</keyword>
<dbReference type="Gene3D" id="1.20.120.580">
    <property type="entry name" value="bsu32300-like"/>
    <property type="match status" value="1"/>
</dbReference>
<dbReference type="GO" id="GO:0110001">
    <property type="term" value="C:toxin-antitoxin complex"/>
    <property type="evidence" value="ECO:0007669"/>
    <property type="project" value="InterPro"/>
</dbReference>
<accession>A0A2I6S3S0</accession>
<dbReference type="GO" id="GO:0000166">
    <property type="term" value="F:nucleotide binding"/>
    <property type="evidence" value="ECO:0007669"/>
    <property type="project" value="UniProtKB-KW"/>
</dbReference>
<protein>
    <submittedName>
        <fullName evidence="7">DUF86 domain-containing protein</fullName>
    </submittedName>
</protein>
<dbReference type="Proteomes" id="UP000242205">
    <property type="component" value="Chromosome"/>
</dbReference>
<dbReference type="PANTHER" id="PTHR34139:SF1">
    <property type="entry name" value="RNASE MJ1380-RELATED"/>
    <property type="match status" value="1"/>
</dbReference>
<keyword evidence="4" id="KW-0547">Nucleotide-binding</keyword>
<name>A0A2I6S3S0_9RHOO</name>
<comment type="similarity">
    <text evidence="6">Belongs to the HepT RNase toxin family.</text>
</comment>
<keyword evidence="3" id="KW-0540">Nuclease</keyword>
<organism evidence="7 8">
    <name type="scientific">Pseudazoarcus pumilus</name>
    <dbReference type="NCBI Taxonomy" id="2067960"/>
    <lineage>
        <taxon>Bacteria</taxon>
        <taxon>Pseudomonadati</taxon>
        <taxon>Pseudomonadota</taxon>
        <taxon>Betaproteobacteria</taxon>
        <taxon>Rhodocyclales</taxon>
        <taxon>Zoogloeaceae</taxon>
        <taxon>Pseudazoarcus</taxon>
    </lineage>
</organism>
<keyword evidence="1" id="KW-0597">Phosphoprotein</keyword>
<evidence type="ECO:0000256" key="2">
    <source>
        <dbReference type="ARBA" id="ARBA00022649"/>
    </source>
</evidence>
<evidence type="ECO:0000313" key="7">
    <source>
        <dbReference type="EMBL" id="AUN93888.1"/>
    </source>
</evidence>
<dbReference type="RefSeq" id="WP_102245962.1">
    <property type="nucleotide sequence ID" value="NZ_CP025682.1"/>
</dbReference>
<dbReference type="EMBL" id="CP025682">
    <property type="protein sequence ID" value="AUN93888.1"/>
    <property type="molecule type" value="Genomic_DNA"/>
</dbReference>
<evidence type="ECO:0000256" key="5">
    <source>
        <dbReference type="ARBA" id="ARBA00022801"/>
    </source>
</evidence>
<dbReference type="InterPro" id="IPR008201">
    <property type="entry name" value="HepT-like"/>
</dbReference>
<dbReference type="OrthoDB" id="4829434at2"/>
<keyword evidence="5" id="KW-0378">Hydrolase</keyword>
<dbReference type="InterPro" id="IPR051813">
    <property type="entry name" value="HepT_RNase_toxin"/>
</dbReference>
<reference evidence="7 8" key="1">
    <citation type="submission" date="2018-01" db="EMBL/GenBank/DDBJ databases">
        <authorList>
            <person name="Fu G.-Y."/>
        </authorList>
    </citation>
    <scope>NUCLEOTIDE SEQUENCE [LARGE SCALE GENOMIC DNA]</scope>
    <source>
        <strain evidence="7 8">SY39</strain>
    </source>
</reference>
<dbReference type="GO" id="GO:0004540">
    <property type="term" value="F:RNA nuclease activity"/>
    <property type="evidence" value="ECO:0007669"/>
    <property type="project" value="InterPro"/>
</dbReference>
<dbReference type="Pfam" id="PF01934">
    <property type="entry name" value="HepT-like"/>
    <property type="match status" value="1"/>
</dbReference>
<proteinExistence type="inferred from homology"/>